<dbReference type="BioCyc" id="PCHR:PC12G04690-MONOMER"/>
<dbReference type="Pfam" id="PF04059">
    <property type="entry name" value="RRM_2"/>
    <property type="match status" value="1"/>
</dbReference>
<feature type="domain" description="Mei2-like C-terminal RNA recognition motif" evidence="2">
    <location>
        <begin position="567"/>
        <end position="627"/>
    </location>
</feature>
<feature type="region of interest" description="Disordered" evidence="1">
    <location>
        <begin position="146"/>
        <end position="171"/>
    </location>
</feature>
<feature type="compositionally biased region" description="Polar residues" evidence="1">
    <location>
        <begin position="150"/>
        <end position="171"/>
    </location>
</feature>
<dbReference type="OrthoDB" id="417481at2759"/>
<proteinExistence type="predicted"/>
<dbReference type="Proteomes" id="UP000000724">
    <property type="component" value="Contig Pc00c12"/>
</dbReference>
<feature type="region of interest" description="Disordered" evidence="1">
    <location>
        <begin position="187"/>
        <end position="233"/>
    </location>
</feature>
<evidence type="ECO:0000313" key="4">
    <source>
        <dbReference type="Proteomes" id="UP000000724"/>
    </source>
</evidence>
<dbReference type="VEuPathDB" id="FungiDB:PCH_Pc12g04690"/>
<evidence type="ECO:0000259" key="2">
    <source>
        <dbReference type="Pfam" id="PF04059"/>
    </source>
</evidence>
<keyword evidence="4" id="KW-1185">Reference proteome</keyword>
<dbReference type="HOGENOM" id="CLU_389365_0_0_1"/>
<dbReference type="GO" id="GO:0003676">
    <property type="term" value="F:nucleic acid binding"/>
    <property type="evidence" value="ECO:0007669"/>
    <property type="project" value="InterPro"/>
</dbReference>
<evidence type="ECO:0000313" key="3">
    <source>
        <dbReference type="EMBL" id="CAP80096.1"/>
    </source>
</evidence>
<feature type="region of interest" description="Disordered" evidence="1">
    <location>
        <begin position="642"/>
        <end position="741"/>
    </location>
</feature>
<dbReference type="OMA" id="RYQVEYF"/>
<protein>
    <submittedName>
        <fullName evidence="3">Pc12g04690 protein</fullName>
    </submittedName>
</protein>
<reference evidence="3 4" key="1">
    <citation type="journal article" date="2008" name="Nat. Biotechnol.">
        <title>Genome sequencing and analysis of the filamentous fungus Penicillium chrysogenum.</title>
        <authorList>
            <person name="van den Berg M.A."/>
            <person name="Albang R."/>
            <person name="Albermann K."/>
            <person name="Badger J.H."/>
            <person name="Daran J.-M."/>
            <person name="Driessen A.J.M."/>
            <person name="Garcia-Estrada C."/>
            <person name="Fedorova N.D."/>
            <person name="Harris D.M."/>
            <person name="Heijne W.H.M."/>
            <person name="Joardar V.S."/>
            <person name="Kiel J.A.K.W."/>
            <person name="Kovalchuk A."/>
            <person name="Martin J.F."/>
            <person name="Nierman W.C."/>
            <person name="Nijland J.G."/>
            <person name="Pronk J.T."/>
            <person name="Roubos J.A."/>
            <person name="van der Klei I.J."/>
            <person name="van Peij N.N.M.E."/>
            <person name="Veenhuis M."/>
            <person name="von Doehren H."/>
            <person name="Wagner C."/>
            <person name="Wortman J.R."/>
            <person name="Bovenberg R.A.L."/>
        </authorList>
    </citation>
    <scope>NUCLEOTIDE SEQUENCE [LARGE SCALE GENOMIC DNA]</scope>
    <source>
        <strain evidence="4">ATCC 28089 / DSM 1075 / NRRL 1951 / Wisconsin 54-1255</strain>
    </source>
</reference>
<organism evidence="3 4">
    <name type="scientific">Penicillium rubens (strain ATCC 28089 / DSM 1075 / NRRL 1951 / Wisconsin 54-1255)</name>
    <name type="common">Penicillium chrysogenum</name>
    <dbReference type="NCBI Taxonomy" id="500485"/>
    <lineage>
        <taxon>Eukaryota</taxon>
        <taxon>Fungi</taxon>
        <taxon>Dikarya</taxon>
        <taxon>Ascomycota</taxon>
        <taxon>Pezizomycotina</taxon>
        <taxon>Eurotiomycetes</taxon>
        <taxon>Eurotiomycetidae</taxon>
        <taxon>Eurotiales</taxon>
        <taxon>Aspergillaceae</taxon>
        <taxon>Penicillium</taxon>
        <taxon>Penicillium chrysogenum species complex</taxon>
    </lineage>
</organism>
<sequence>MLALIVVIRRGLQARERKREQDHRTYESLERYESFESTLLRRYHKRHTEPLALPTNSVCQLVLLVSFWILGSSSYFSVLNMEKLSPTRGSPSEQLTAFSPMGYEAFAHRANPEPFPGMATIRPTGPNKLCCSDPFAGWLDGTPRVLPPASTASSGNRNTESQYSSVSPQLTRTANAVRTSIDPFQYSSVAPHLSPTTSGPGGMRYSPSQAQASRSLERIQYSPRSSTHRQTHLGASQYPLSPVQRGISNARYSPSREDISYEYNPDPDFLSSLLATTRVPSAATSTNALTHISPDNQAGRATDTTNLPFLPGGSQDGTGKHRGFIVQQVPTDISHRSIVMMFPVNEYPSIEGVCLKHIETRGAFSVSFGDIREAVHAMKQIRQIRPSWRVFAAGREEIAKFNRIAGSAPSASVPQDGVFLLSVSTIPGQWLMEPMEDIVNHVLASLGSLRSCSLIENGTNMSRYQVEYFNKRHAGYAFSCLGGFKLDSLRFNVSLCAEEDIPTPSHLRVRSSTSFGSPQSPVTPYHLVSKESEVEEKIDISPALEAGQRSKENIIHLDRIRQGLDVRSTVMIRNIPNKITDQLKSILDESSHGKYDFLYLRMDFNHRCNVGYAFMNFGDPIDIIDFPLAGARSRGQDLLFHIDGPRAGSEAPFPGPNDASKLRRSVASTNQQGLFAPRNRPPTTPRTNRTRQQSQSFGQTPRGGRQPVQTPRRSGGRSVQHAPGESASMQEEDRQFISKRN</sequence>
<gene>
    <name evidence="3" type="ORF">Pc12g04690</name>
    <name evidence="3" type="ORF">PCH_Pc12g04690</name>
</gene>
<dbReference type="InterPro" id="IPR007201">
    <property type="entry name" value="Mei2-like_Rrm_C"/>
</dbReference>
<accession>B6GY80</accession>
<dbReference type="AlphaFoldDB" id="B6GY80"/>
<feature type="compositionally biased region" description="Basic and acidic residues" evidence="1">
    <location>
        <begin position="731"/>
        <end position="741"/>
    </location>
</feature>
<dbReference type="STRING" id="500485.B6GY80"/>
<name>B6GY80_PENRW</name>
<dbReference type="EMBL" id="AM920427">
    <property type="protein sequence ID" value="CAP80096.1"/>
    <property type="molecule type" value="Genomic_DNA"/>
</dbReference>
<dbReference type="SUPFAM" id="SSF54928">
    <property type="entry name" value="RNA-binding domain, RBD"/>
    <property type="match status" value="1"/>
</dbReference>
<dbReference type="InterPro" id="IPR035979">
    <property type="entry name" value="RBD_domain_sf"/>
</dbReference>
<dbReference type="eggNOG" id="KOG4660">
    <property type="taxonomic scope" value="Eukaryota"/>
</dbReference>
<evidence type="ECO:0000256" key="1">
    <source>
        <dbReference type="SAM" id="MobiDB-lite"/>
    </source>
</evidence>